<evidence type="ECO:0000313" key="1">
    <source>
        <dbReference type="EMBL" id="MED6199940.1"/>
    </source>
</evidence>
<protein>
    <submittedName>
        <fullName evidence="1">Uncharacterized protein</fullName>
    </submittedName>
</protein>
<proteinExistence type="predicted"/>
<dbReference type="EMBL" id="JASCZI010212625">
    <property type="protein sequence ID" value="MED6199940.1"/>
    <property type="molecule type" value="Genomic_DNA"/>
</dbReference>
<name>A0ABU6XSF1_9FABA</name>
<keyword evidence="2" id="KW-1185">Reference proteome</keyword>
<evidence type="ECO:0000313" key="2">
    <source>
        <dbReference type="Proteomes" id="UP001341840"/>
    </source>
</evidence>
<reference evidence="1 2" key="1">
    <citation type="journal article" date="2023" name="Plants (Basel)">
        <title>Bridging the Gap: Combining Genomics and Transcriptomics Approaches to Understand Stylosanthes scabra, an Orphan Legume from the Brazilian Caatinga.</title>
        <authorList>
            <person name="Ferreira-Neto J.R.C."/>
            <person name="da Silva M.D."/>
            <person name="Binneck E."/>
            <person name="de Melo N.F."/>
            <person name="da Silva R.H."/>
            <person name="de Melo A.L.T.M."/>
            <person name="Pandolfi V."/>
            <person name="Bustamante F.O."/>
            <person name="Brasileiro-Vidal A.C."/>
            <person name="Benko-Iseppon A.M."/>
        </authorList>
    </citation>
    <scope>NUCLEOTIDE SEQUENCE [LARGE SCALE GENOMIC DNA]</scope>
    <source>
        <tissue evidence="1">Leaves</tissue>
    </source>
</reference>
<accession>A0ABU6XSF1</accession>
<gene>
    <name evidence="1" type="ORF">PIB30_080566</name>
</gene>
<organism evidence="1 2">
    <name type="scientific">Stylosanthes scabra</name>
    <dbReference type="NCBI Taxonomy" id="79078"/>
    <lineage>
        <taxon>Eukaryota</taxon>
        <taxon>Viridiplantae</taxon>
        <taxon>Streptophyta</taxon>
        <taxon>Embryophyta</taxon>
        <taxon>Tracheophyta</taxon>
        <taxon>Spermatophyta</taxon>
        <taxon>Magnoliopsida</taxon>
        <taxon>eudicotyledons</taxon>
        <taxon>Gunneridae</taxon>
        <taxon>Pentapetalae</taxon>
        <taxon>rosids</taxon>
        <taxon>fabids</taxon>
        <taxon>Fabales</taxon>
        <taxon>Fabaceae</taxon>
        <taxon>Papilionoideae</taxon>
        <taxon>50 kb inversion clade</taxon>
        <taxon>dalbergioids sensu lato</taxon>
        <taxon>Dalbergieae</taxon>
        <taxon>Pterocarpus clade</taxon>
        <taxon>Stylosanthes</taxon>
    </lineage>
</organism>
<sequence length="166" mass="18299">MRVTHCDRQSEVFSVDELEEMEGCDHSVCISISASVTVEYSRRFIIRVGMLWHPVLQLDSSGDDTWTRCTRFSLCSVCTGLNSPDPGQAVLASMARRNCEAQPFNASKEVGKASVYHERPAAALATGSEFLNFQNTDSIFVEESKSIVRLIAGFVNKKGVTELATN</sequence>
<comment type="caution">
    <text evidence="1">The sequence shown here is derived from an EMBL/GenBank/DDBJ whole genome shotgun (WGS) entry which is preliminary data.</text>
</comment>
<dbReference type="Proteomes" id="UP001341840">
    <property type="component" value="Unassembled WGS sequence"/>
</dbReference>